<keyword evidence="1" id="KW-0677">Repeat</keyword>
<proteinExistence type="predicted"/>
<dbReference type="SUPFAM" id="SSF52540">
    <property type="entry name" value="P-loop containing nucleoside triphosphate hydrolases"/>
    <property type="match status" value="1"/>
</dbReference>
<name>A0ABD3KL68_EUCGL</name>
<feature type="domain" description="Disease resistance R13L4/SHOC-2-like LRR" evidence="8">
    <location>
        <begin position="563"/>
        <end position="900"/>
    </location>
</feature>
<dbReference type="InterPro" id="IPR041118">
    <property type="entry name" value="Rx_N"/>
</dbReference>
<dbReference type="Gene3D" id="3.40.50.300">
    <property type="entry name" value="P-loop containing nucleotide triphosphate hydrolases"/>
    <property type="match status" value="1"/>
</dbReference>
<dbReference type="InterPro" id="IPR042197">
    <property type="entry name" value="Apaf_helical"/>
</dbReference>
<dbReference type="PANTHER" id="PTHR23155">
    <property type="entry name" value="DISEASE RESISTANCE PROTEIN RP"/>
    <property type="match status" value="1"/>
</dbReference>
<feature type="domain" description="Disease resistance protein winged helix" evidence="7">
    <location>
        <begin position="447"/>
        <end position="518"/>
    </location>
</feature>
<dbReference type="SUPFAM" id="SSF52058">
    <property type="entry name" value="L domain-like"/>
    <property type="match status" value="1"/>
</dbReference>
<dbReference type="InterPro" id="IPR027417">
    <property type="entry name" value="P-loop_NTPase"/>
</dbReference>
<sequence>MAEAVVPSLLRLIPDLLKLLKEEWNHGSEAKTELECLEDLIGAIGHFLKKANSKKDIDEDLKASMKRMRKFLYDSEDALDDFMKRKNCNLEGLGVYIYKHINRRTFASEAQSIRKIVENYKTTLETSNALSADHAKSSSACHQSLFSAFSNERDNELVGIKTAREQLVGWLTTDSPTRKVIFVHGAQGVGKTSLVGTVLRDETVKRRFRYYVWIKDLRSCELLDNKAAALMKANAEIWDLTKNDSLGFQLELEEVFRRLWKKNVRWVLVLDDAGSTHVFESLRSLLAQSCPTMLVTTQDSSLASNSRTFLDSQMAQSDGATLEPAKLLYEIHHFRHVFLSLDDSSTLLCRKMFQKDAFPDVLKDASDGIVKQCGGLPLAILAASNLLSNIHGGVNGTPRSVVWKKLSGRLGEALLLKRDKSGLIRRMITLRMDHLHDVRACLFYLSIFPIGHRISCSTLMRLWMAERFIEQKGTNPAPTIAEETLKKLVDHNLFQEVMKTNYDRAKTCLIYNILHQIIISNSKEDEFAMIIADPEEGWPETVWRLSIHSKLDSIKDGTKVKRLRSLLVFGEVYPASMEALLKQVSRLNVLDIQGCSLEKFPNDILHLRYLRYLRLRDTHVTAIPEGIGNLEHLETLDLKNTGVTELPENILKLKALRHLLVYRSDPSPDPGCYPKYGVRAPSRLGDLTSLQKLCLIDLDKVRQSTDSHGKELLIELGKLENLQRLGISNLRRDHGEHLCSSIGKLQKLETLHLIAGRNLGMLDLSTVDKTKAFPFLQRVHLTGYMGTLPTWILSSSLAKLFIRGSRLNVEKTLQHIKGLPCLKHLDLQDAFLNAIEMKFEEGGFQQLCFLGLDIFPNLESITVAKKALPTLERLSLAQCRSLTTVPRGMTGLEQLKCLELYKMPKAFMTAIRQDKAVQAHGMTVQEREWKPPAAVRSNATDPPTVQPESYRPSRTSRK</sequence>
<dbReference type="Gene3D" id="1.10.10.10">
    <property type="entry name" value="Winged helix-like DNA-binding domain superfamily/Winged helix DNA-binding domain"/>
    <property type="match status" value="1"/>
</dbReference>
<dbReference type="PRINTS" id="PR00364">
    <property type="entry name" value="DISEASERSIST"/>
</dbReference>
<keyword evidence="2" id="KW-0547">Nucleotide-binding</keyword>
<feature type="region of interest" description="Disordered" evidence="4">
    <location>
        <begin position="922"/>
        <end position="958"/>
    </location>
</feature>
<dbReference type="PANTHER" id="PTHR23155:SF1205">
    <property type="entry name" value="DISEASE RESISTANCE PROTEIN RPM1"/>
    <property type="match status" value="1"/>
</dbReference>
<evidence type="ECO:0000256" key="2">
    <source>
        <dbReference type="ARBA" id="ARBA00022741"/>
    </source>
</evidence>
<evidence type="ECO:0000313" key="9">
    <source>
        <dbReference type="EMBL" id="KAL3738621.1"/>
    </source>
</evidence>
<feature type="domain" description="Disease resistance N-terminal" evidence="6">
    <location>
        <begin position="12"/>
        <end position="86"/>
    </location>
</feature>
<dbReference type="InterPro" id="IPR032675">
    <property type="entry name" value="LRR_dom_sf"/>
</dbReference>
<evidence type="ECO:0000256" key="1">
    <source>
        <dbReference type="ARBA" id="ARBA00022737"/>
    </source>
</evidence>
<dbReference type="GO" id="GO:0006952">
    <property type="term" value="P:defense response"/>
    <property type="evidence" value="ECO:0007669"/>
    <property type="project" value="UniProtKB-KW"/>
</dbReference>
<dbReference type="InterPro" id="IPR002182">
    <property type="entry name" value="NB-ARC"/>
</dbReference>
<dbReference type="InterPro" id="IPR036388">
    <property type="entry name" value="WH-like_DNA-bd_sf"/>
</dbReference>
<dbReference type="Pfam" id="PF23598">
    <property type="entry name" value="LRR_14"/>
    <property type="match status" value="1"/>
</dbReference>
<dbReference type="Gene3D" id="1.20.5.4130">
    <property type="match status" value="1"/>
</dbReference>
<evidence type="ECO:0000313" key="10">
    <source>
        <dbReference type="Proteomes" id="UP001634007"/>
    </source>
</evidence>
<organism evidence="9 10">
    <name type="scientific">Eucalyptus globulus</name>
    <name type="common">Tasmanian blue gum</name>
    <dbReference type="NCBI Taxonomy" id="34317"/>
    <lineage>
        <taxon>Eukaryota</taxon>
        <taxon>Viridiplantae</taxon>
        <taxon>Streptophyta</taxon>
        <taxon>Embryophyta</taxon>
        <taxon>Tracheophyta</taxon>
        <taxon>Spermatophyta</taxon>
        <taxon>Magnoliopsida</taxon>
        <taxon>eudicotyledons</taxon>
        <taxon>Gunneridae</taxon>
        <taxon>Pentapetalae</taxon>
        <taxon>rosids</taxon>
        <taxon>malvids</taxon>
        <taxon>Myrtales</taxon>
        <taxon>Myrtaceae</taxon>
        <taxon>Myrtoideae</taxon>
        <taxon>Eucalypteae</taxon>
        <taxon>Eucalyptus</taxon>
    </lineage>
</organism>
<dbReference type="Pfam" id="PF23559">
    <property type="entry name" value="WHD_DRP"/>
    <property type="match status" value="1"/>
</dbReference>
<dbReference type="InterPro" id="IPR044974">
    <property type="entry name" value="Disease_R_plants"/>
</dbReference>
<evidence type="ECO:0000259" key="7">
    <source>
        <dbReference type="Pfam" id="PF23559"/>
    </source>
</evidence>
<evidence type="ECO:0000259" key="5">
    <source>
        <dbReference type="Pfam" id="PF00931"/>
    </source>
</evidence>
<dbReference type="Pfam" id="PF00931">
    <property type="entry name" value="NB-ARC"/>
    <property type="match status" value="1"/>
</dbReference>
<evidence type="ECO:0000256" key="3">
    <source>
        <dbReference type="ARBA" id="ARBA00022821"/>
    </source>
</evidence>
<dbReference type="Pfam" id="PF18052">
    <property type="entry name" value="Rx_N"/>
    <property type="match status" value="1"/>
</dbReference>
<evidence type="ECO:0000256" key="4">
    <source>
        <dbReference type="SAM" id="MobiDB-lite"/>
    </source>
</evidence>
<feature type="compositionally biased region" description="Polar residues" evidence="4">
    <location>
        <begin position="937"/>
        <end position="947"/>
    </location>
</feature>
<dbReference type="Gene3D" id="1.10.8.430">
    <property type="entry name" value="Helical domain of apoptotic protease-activating factors"/>
    <property type="match status" value="1"/>
</dbReference>
<keyword evidence="10" id="KW-1185">Reference proteome</keyword>
<accession>A0ABD3KL68</accession>
<evidence type="ECO:0000259" key="8">
    <source>
        <dbReference type="Pfam" id="PF23598"/>
    </source>
</evidence>
<evidence type="ECO:0000259" key="6">
    <source>
        <dbReference type="Pfam" id="PF18052"/>
    </source>
</evidence>
<dbReference type="AlphaFoldDB" id="A0ABD3KL68"/>
<comment type="caution">
    <text evidence="9">The sequence shown here is derived from an EMBL/GenBank/DDBJ whole genome shotgun (WGS) entry which is preliminary data.</text>
</comment>
<dbReference type="InterPro" id="IPR055414">
    <property type="entry name" value="LRR_R13L4/SHOC2-like"/>
</dbReference>
<dbReference type="InterPro" id="IPR058922">
    <property type="entry name" value="WHD_DRP"/>
</dbReference>
<reference evidence="9 10" key="1">
    <citation type="submission" date="2024-11" db="EMBL/GenBank/DDBJ databases">
        <title>Chromosome-level genome assembly of Eucalyptus globulus Labill. provides insights into its genome evolution.</title>
        <authorList>
            <person name="Li X."/>
        </authorList>
    </citation>
    <scope>NUCLEOTIDE SEQUENCE [LARGE SCALE GENOMIC DNA]</scope>
    <source>
        <strain evidence="9">CL2024</strain>
        <tissue evidence="9">Fresh tender leaves</tissue>
    </source>
</reference>
<dbReference type="EMBL" id="JBJKBG010000005">
    <property type="protein sequence ID" value="KAL3738621.1"/>
    <property type="molecule type" value="Genomic_DNA"/>
</dbReference>
<gene>
    <name evidence="9" type="ORF">ACJRO7_020062</name>
</gene>
<dbReference type="GO" id="GO:0000166">
    <property type="term" value="F:nucleotide binding"/>
    <property type="evidence" value="ECO:0007669"/>
    <property type="project" value="UniProtKB-KW"/>
</dbReference>
<dbReference type="Gene3D" id="3.80.10.10">
    <property type="entry name" value="Ribonuclease Inhibitor"/>
    <property type="match status" value="1"/>
</dbReference>
<dbReference type="Proteomes" id="UP001634007">
    <property type="component" value="Unassembled WGS sequence"/>
</dbReference>
<protein>
    <submittedName>
        <fullName evidence="9">Uncharacterized protein</fullName>
    </submittedName>
</protein>
<dbReference type="GO" id="GO:0051707">
    <property type="term" value="P:response to other organism"/>
    <property type="evidence" value="ECO:0007669"/>
    <property type="project" value="UniProtKB-ARBA"/>
</dbReference>
<keyword evidence="3" id="KW-0611">Plant defense</keyword>
<feature type="domain" description="NB-ARC" evidence="5">
    <location>
        <begin position="162"/>
        <end position="308"/>
    </location>
</feature>